<accession>A0A420DUU6</accession>
<evidence type="ECO:0000313" key="3">
    <source>
        <dbReference type="Proteomes" id="UP000284892"/>
    </source>
</evidence>
<keyword evidence="1" id="KW-0472">Membrane</keyword>
<sequence length="52" mass="6237">MKKKYLIYIPLILILIIQIFDKNDDFVIIQYILLASMIIALLIKLFNRKKQV</sequence>
<reference evidence="2 3" key="1">
    <citation type="submission" date="2018-09" db="EMBL/GenBank/DDBJ databases">
        <title>Genomic Encyclopedia of Archaeal and Bacterial Type Strains, Phase II (KMG-II): from individual species to whole genera.</title>
        <authorList>
            <person name="Goeker M."/>
        </authorList>
    </citation>
    <scope>NUCLEOTIDE SEQUENCE [LARGE SCALE GENOMIC DNA]</scope>
    <source>
        <strain evidence="2 3">DSM 26283</strain>
    </source>
</reference>
<comment type="caution">
    <text evidence="2">The sequence shown here is derived from an EMBL/GenBank/DDBJ whole genome shotgun (WGS) entry which is preliminary data.</text>
</comment>
<dbReference type="EMBL" id="RAQJ01000001">
    <property type="protein sequence ID" value="RKE97949.1"/>
    <property type="molecule type" value="Genomic_DNA"/>
</dbReference>
<feature type="transmembrane region" description="Helical" evidence="1">
    <location>
        <begin position="5"/>
        <end position="20"/>
    </location>
</feature>
<dbReference type="AlphaFoldDB" id="A0A420DUU6"/>
<protein>
    <submittedName>
        <fullName evidence="2">Uncharacterized protein</fullName>
    </submittedName>
</protein>
<dbReference type="Proteomes" id="UP000284892">
    <property type="component" value="Unassembled WGS sequence"/>
</dbReference>
<keyword evidence="1" id="KW-0812">Transmembrane</keyword>
<evidence type="ECO:0000313" key="2">
    <source>
        <dbReference type="EMBL" id="RKE97949.1"/>
    </source>
</evidence>
<organism evidence="2 3">
    <name type="scientific">Ichthyenterobacterium magnum</name>
    <dbReference type="NCBI Taxonomy" id="1230530"/>
    <lineage>
        <taxon>Bacteria</taxon>
        <taxon>Pseudomonadati</taxon>
        <taxon>Bacteroidota</taxon>
        <taxon>Flavobacteriia</taxon>
        <taxon>Flavobacteriales</taxon>
        <taxon>Flavobacteriaceae</taxon>
        <taxon>Ichthyenterobacterium</taxon>
    </lineage>
</organism>
<keyword evidence="3" id="KW-1185">Reference proteome</keyword>
<feature type="transmembrane region" description="Helical" evidence="1">
    <location>
        <begin position="26"/>
        <end position="46"/>
    </location>
</feature>
<name>A0A420DUU6_9FLAO</name>
<evidence type="ECO:0000256" key="1">
    <source>
        <dbReference type="SAM" id="Phobius"/>
    </source>
</evidence>
<gene>
    <name evidence="2" type="ORF">BXY80_0014</name>
</gene>
<proteinExistence type="predicted"/>
<keyword evidence="1" id="KW-1133">Transmembrane helix</keyword>